<protein>
    <submittedName>
        <fullName evidence="1">DUF2625 domain-containing protein</fullName>
    </submittedName>
</protein>
<reference evidence="1 2" key="1">
    <citation type="submission" date="2021-01" db="EMBL/GenBank/DDBJ databases">
        <title>Streptomyces acididurans sp. nov., isolated from a peat swamp forest soil.</title>
        <authorList>
            <person name="Chantavorakit T."/>
            <person name="Duangmal K."/>
        </authorList>
    </citation>
    <scope>NUCLEOTIDE SEQUENCE [LARGE SCALE GENOMIC DNA]</scope>
    <source>
        <strain evidence="1 2">KK5PA1</strain>
    </source>
</reference>
<dbReference type="Proteomes" id="UP000749040">
    <property type="component" value="Unassembled WGS sequence"/>
</dbReference>
<organism evidence="1 2">
    <name type="scientific">Actinacidiphila acididurans</name>
    <dbReference type="NCBI Taxonomy" id="2784346"/>
    <lineage>
        <taxon>Bacteria</taxon>
        <taxon>Bacillati</taxon>
        <taxon>Actinomycetota</taxon>
        <taxon>Actinomycetes</taxon>
        <taxon>Kitasatosporales</taxon>
        <taxon>Streptomycetaceae</taxon>
        <taxon>Actinacidiphila</taxon>
    </lineage>
</organism>
<dbReference type="RefSeq" id="WP_205355939.1">
    <property type="nucleotide sequence ID" value="NZ_JADKYB010000003.1"/>
</dbReference>
<dbReference type="Pfam" id="PF10946">
    <property type="entry name" value="DUF2625"/>
    <property type="match status" value="1"/>
</dbReference>
<name>A0ABS2TM16_9ACTN</name>
<accession>A0ABS2TM16</accession>
<dbReference type="EMBL" id="JADKYB010000003">
    <property type="protein sequence ID" value="MBM9504046.1"/>
    <property type="molecule type" value="Genomic_DNA"/>
</dbReference>
<evidence type="ECO:0000313" key="2">
    <source>
        <dbReference type="Proteomes" id="UP000749040"/>
    </source>
</evidence>
<sequence>MREIDELADVDDPAWPGLQEALAAGPVPVRVLPADRDEARRCLLQIQITARSVLGALVLNTGGLLLDDGWVRVFGGGSPADRSLPSLGQVNGFPAAFDPAWRPAAGLVVGHDVVGGVFALNGHDPAAAGRPGAPGQLTYFAPDTLAWEPLRMGHSAWVSWLLSGRLETFYDGLRWPGWREEAAALTPSQGISVVPFLWTEEAHADLAATSRRAVPMREVLGVAADFATQMGPSTPGFLGEA</sequence>
<dbReference type="InterPro" id="IPR021239">
    <property type="entry name" value="DUF2625"/>
</dbReference>
<proteinExistence type="predicted"/>
<evidence type="ECO:0000313" key="1">
    <source>
        <dbReference type="EMBL" id="MBM9504046.1"/>
    </source>
</evidence>
<keyword evidence="2" id="KW-1185">Reference proteome</keyword>
<gene>
    <name evidence="1" type="ORF">ITX44_05740</name>
</gene>
<comment type="caution">
    <text evidence="1">The sequence shown here is derived from an EMBL/GenBank/DDBJ whole genome shotgun (WGS) entry which is preliminary data.</text>
</comment>
<dbReference type="NCBIfam" id="NF008496">
    <property type="entry name" value="PRK11408.1-3"/>
    <property type="match status" value="1"/>
</dbReference>